<evidence type="ECO:0000256" key="6">
    <source>
        <dbReference type="RuleBase" id="RU003983"/>
    </source>
</evidence>
<feature type="domain" description="DUF7092" evidence="10">
    <location>
        <begin position="4"/>
        <end position="82"/>
    </location>
</feature>
<comment type="caution">
    <text evidence="11">The sequence shown here is derived from an EMBL/GenBank/DDBJ whole genome shotgun (WGS) entry which is preliminary data.</text>
</comment>
<dbReference type="EMBL" id="JBHRXK010000001">
    <property type="protein sequence ID" value="MFC3549846.1"/>
    <property type="molecule type" value="Genomic_DNA"/>
</dbReference>
<reference evidence="12" key="1">
    <citation type="journal article" date="2019" name="Int. J. Syst. Evol. Microbiol.">
        <title>The Global Catalogue of Microorganisms (GCM) 10K type strain sequencing project: providing services to taxonomists for standard genome sequencing and annotation.</title>
        <authorList>
            <consortium name="The Broad Institute Genomics Platform"/>
            <consortium name="The Broad Institute Genome Sequencing Center for Infectious Disease"/>
            <person name="Wu L."/>
            <person name="Ma J."/>
        </authorList>
    </citation>
    <scope>NUCLEOTIDE SEQUENCE [LARGE SCALE GENOMIC DNA]</scope>
    <source>
        <strain evidence="12">KCTC 42875</strain>
    </source>
</reference>
<dbReference type="CDD" id="cd07332">
    <property type="entry name" value="M48C_Oma1_like"/>
    <property type="match status" value="1"/>
</dbReference>
<evidence type="ECO:0000313" key="11">
    <source>
        <dbReference type="EMBL" id="MFC3549846.1"/>
    </source>
</evidence>
<dbReference type="InterPro" id="IPR051156">
    <property type="entry name" value="Mito/Outer_Membr_Metalloprot"/>
</dbReference>
<keyword evidence="1 6" id="KW-0645">Protease</keyword>
<comment type="similarity">
    <text evidence="6">Belongs to the peptidase M48 family.</text>
</comment>
<accession>A0ABV7RJN1</accession>
<feature type="region of interest" description="Disordered" evidence="7">
    <location>
        <begin position="308"/>
        <end position="331"/>
    </location>
</feature>
<keyword evidence="8" id="KW-0472">Membrane</keyword>
<evidence type="ECO:0000259" key="10">
    <source>
        <dbReference type="Pfam" id="PF23368"/>
    </source>
</evidence>
<dbReference type="Gene3D" id="3.30.2010.10">
    <property type="entry name" value="Metalloproteases ('zincins'), catalytic domain"/>
    <property type="match status" value="1"/>
</dbReference>
<dbReference type="Proteomes" id="UP001595740">
    <property type="component" value="Unassembled WGS sequence"/>
</dbReference>
<dbReference type="PANTHER" id="PTHR22726:SF1">
    <property type="entry name" value="METALLOENDOPEPTIDASE OMA1, MITOCHONDRIAL"/>
    <property type="match status" value="1"/>
</dbReference>
<protein>
    <submittedName>
        <fullName evidence="11">M48 family metallopeptidase</fullName>
    </submittedName>
</protein>
<evidence type="ECO:0000256" key="1">
    <source>
        <dbReference type="ARBA" id="ARBA00022670"/>
    </source>
</evidence>
<keyword evidence="8" id="KW-0812">Transmembrane</keyword>
<keyword evidence="8" id="KW-1133">Transmembrane helix</keyword>
<evidence type="ECO:0000256" key="3">
    <source>
        <dbReference type="ARBA" id="ARBA00022801"/>
    </source>
</evidence>
<evidence type="ECO:0000259" key="9">
    <source>
        <dbReference type="Pfam" id="PF01435"/>
    </source>
</evidence>
<evidence type="ECO:0000256" key="7">
    <source>
        <dbReference type="SAM" id="MobiDB-lite"/>
    </source>
</evidence>
<dbReference type="Pfam" id="PF23368">
    <property type="entry name" value="DUF7092"/>
    <property type="match status" value="1"/>
</dbReference>
<keyword evidence="3 6" id="KW-0378">Hydrolase</keyword>
<keyword evidence="2" id="KW-0479">Metal-binding</keyword>
<evidence type="ECO:0000256" key="2">
    <source>
        <dbReference type="ARBA" id="ARBA00022723"/>
    </source>
</evidence>
<evidence type="ECO:0000256" key="8">
    <source>
        <dbReference type="SAM" id="Phobius"/>
    </source>
</evidence>
<dbReference type="InterPro" id="IPR055518">
    <property type="entry name" value="DUF7092"/>
</dbReference>
<evidence type="ECO:0000256" key="4">
    <source>
        <dbReference type="ARBA" id="ARBA00022833"/>
    </source>
</evidence>
<organism evidence="11 12">
    <name type="scientific">Lysobacter cavernae</name>
    <dbReference type="NCBI Taxonomy" id="1685901"/>
    <lineage>
        <taxon>Bacteria</taxon>
        <taxon>Pseudomonadati</taxon>
        <taxon>Pseudomonadota</taxon>
        <taxon>Gammaproteobacteria</taxon>
        <taxon>Lysobacterales</taxon>
        <taxon>Lysobacteraceae</taxon>
        <taxon>Lysobacter</taxon>
    </lineage>
</organism>
<dbReference type="RefSeq" id="WP_386757151.1">
    <property type="nucleotide sequence ID" value="NZ_JBHRXK010000001.1"/>
</dbReference>
<proteinExistence type="inferred from homology"/>
<keyword evidence="5 6" id="KW-0482">Metalloprotease</keyword>
<keyword evidence="4 6" id="KW-0862">Zinc</keyword>
<dbReference type="PANTHER" id="PTHR22726">
    <property type="entry name" value="METALLOENDOPEPTIDASE OMA1"/>
    <property type="match status" value="1"/>
</dbReference>
<evidence type="ECO:0000256" key="5">
    <source>
        <dbReference type="ARBA" id="ARBA00023049"/>
    </source>
</evidence>
<feature type="transmembrane region" description="Helical" evidence="8">
    <location>
        <begin position="99"/>
        <end position="119"/>
    </location>
</feature>
<keyword evidence="12" id="KW-1185">Reference proteome</keyword>
<evidence type="ECO:0000313" key="12">
    <source>
        <dbReference type="Proteomes" id="UP001595740"/>
    </source>
</evidence>
<sequence length="345" mass="37531">MNELTGQWFDGRSSRALGVRLRLAMPGVLRVEDAQGDAHDWPLAEITLSPRLGSTPRMLRRHGHGQIECADSPLLDAWLPRHSSRIEAFADWLERRRTAIALAAFVTVLTTVGFVQFGVPALARVVAERIPQAVERHASAQVVVLLERSHLAPTQQSPDRQARLQREFAHLIQDEPRASQMQLRIVDAPGIGANAFALPDGRIYVTDQLLAQVGSDDALLAVLAHEAGHHVHRHGMRQALESSSVFLLAGMLFGDVSGSSLAVSIPAVLLSNGFSRGHEREADAYAFGLLERRGRSPQAFADMLRRLERSSPKGRAEGAAGYLSTHPPNPERIRAAEAAALTGAP</sequence>
<feature type="domain" description="Peptidase M48" evidence="9">
    <location>
        <begin position="159"/>
        <end position="338"/>
    </location>
</feature>
<gene>
    <name evidence="11" type="ORF">ACFOLC_02330</name>
</gene>
<dbReference type="InterPro" id="IPR001915">
    <property type="entry name" value="Peptidase_M48"/>
</dbReference>
<name>A0ABV7RJN1_9GAMM</name>
<comment type="cofactor">
    <cofactor evidence="6">
        <name>Zn(2+)</name>
        <dbReference type="ChEBI" id="CHEBI:29105"/>
    </cofactor>
    <text evidence="6">Binds 1 zinc ion per subunit.</text>
</comment>
<dbReference type="Pfam" id="PF01435">
    <property type="entry name" value="Peptidase_M48"/>
    <property type="match status" value="1"/>
</dbReference>